<keyword evidence="1" id="KW-0472">Membrane</keyword>
<dbReference type="RefSeq" id="WP_029866403.1">
    <property type="nucleotide sequence ID" value="NZ_AWSQ01000004.1"/>
</dbReference>
<keyword evidence="3" id="KW-1185">Reference proteome</keyword>
<name>A0A0A1YIS7_9PSED</name>
<gene>
    <name evidence="2" type="ORF">TMS3_0115870</name>
</gene>
<accession>A0A0A1YIS7</accession>
<dbReference type="Proteomes" id="UP000030063">
    <property type="component" value="Unassembled WGS sequence"/>
</dbReference>
<feature type="transmembrane region" description="Helical" evidence="1">
    <location>
        <begin position="54"/>
        <end position="73"/>
    </location>
</feature>
<reference evidence="2 3" key="1">
    <citation type="journal article" date="2014" name="Genome Announc.">
        <title>Draft Genome Sequence of Petroleum Oil-Degrading Marine Bacterium Pseudomonas taeanensis Strain MS-3, Isolated from a Crude Oil-Contaminated Seashore.</title>
        <authorList>
            <person name="Lee S.Y."/>
            <person name="Kim S.H."/>
            <person name="Lee D.G."/>
            <person name="Shin S."/>
            <person name="Yun S.H."/>
            <person name="Choi C.W."/>
            <person name="Chung Y.H."/>
            <person name="Choi J.S."/>
            <person name="Kahng H.Y."/>
            <person name="Kim S.I."/>
        </authorList>
    </citation>
    <scope>NUCLEOTIDE SEQUENCE [LARGE SCALE GENOMIC DNA]</scope>
    <source>
        <strain evidence="2 3">MS-3</strain>
    </source>
</reference>
<feature type="transmembrane region" description="Helical" evidence="1">
    <location>
        <begin position="12"/>
        <end position="33"/>
    </location>
</feature>
<evidence type="ECO:0000256" key="1">
    <source>
        <dbReference type="SAM" id="Phobius"/>
    </source>
</evidence>
<keyword evidence="1" id="KW-0812">Transmembrane</keyword>
<evidence type="ECO:0000313" key="3">
    <source>
        <dbReference type="Proteomes" id="UP000030063"/>
    </source>
</evidence>
<dbReference type="EMBL" id="AWSQ01000004">
    <property type="protein sequence ID" value="KFX68961.1"/>
    <property type="molecule type" value="Genomic_DNA"/>
</dbReference>
<protein>
    <submittedName>
        <fullName evidence="2">Uncharacterized protein</fullName>
    </submittedName>
</protein>
<sequence>MDAILELTVRCIGYVLLDVVFGTLLYWLGWPVVKLISLGRYPRQPSNQESRESVYVSCVGLAIGLLGMMATLGQF</sequence>
<evidence type="ECO:0000313" key="2">
    <source>
        <dbReference type="EMBL" id="KFX68961.1"/>
    </source>
</evidence>
<dbReference type="STRING" id="1395571.TMS3_0115870"/>
<dbReference type="OrthoDB" id="7018273at2"/>
<keyword evidence="1" id="KW-1133">Transmembrane helix</keyword>
<proteinExistence type="predicted"/>
<dbReference type="AlphaFoldDB" id="A0A0A1YIS7"/>
<organism evidence="2 3">
    <name type="scientific">Pseudomonas taeanensis MS-3</name>
    <dbReference type="NCBI Taxonomy" id="1395571"/>
    <lineage>
        <taxon>Bacteria</taxon>
        <taxon>Pseudomonadati</taxon>
        <taxon>Pseudomonadota</taxon>
        <taxon>Gammaproteobacteria</taxon>
        <taxon>Pseudomonadales</taxon>
        <taxon>Pseudomonadaceae</taxon>
        <taxon>Pseudomonas</taxon>
    </lineage>
</organism>
<comment type="caution">
    <text evidence="2">The sequence shown here is derived from an EMBL/GenBank/DDBJ whole genome shotgun (WGS) entry which is preliminary data.</text>
</comment>